<feature type="region of interest" description="Disordered" evidence="1">
    <location>
        <begin position="124"/>
        <end position="151"/>
    </location>
</feature>
<organism evidence="2 3">
    <name type="scientific">Pseudoneurospora amorphoporcata</name>
    <dbReference type="NCBI Taxonomy" id="241081"/>
    <lineage>
        <taxon>Eukaryota</taxon>
        <taxon>Fungi</taxon>
        <taxon>Dikarya</taxon>
        <taxon>Ascomycota</taxon>
        <taxon>Pezizomycotina</taxon>
        <taxon>Sordariomycetes</taxon>
        <taxon>Sordariomycetidae</taxon>
        <taxon>Sordariales</taxon>
        <taxon>Sordariaceae</taxon>
        <taxon>Pseudoneurospora</taxon>
    </lineage>
</organism>
<dbReference type="Proteomes" id="UP001303222">
    <property type="component" value="Unassembled WGS sequence"/>
</dbReference>
<reference evidence="2" key="2">
    <citation type="submission" date="2023-06" db="EMBL/GenBank/DDBJ databases">
        <authorList>
            <consortium name="Lawrence Berkeley National Laboratory"/>
            <person name="Mondo S.J."/>
            <person name="Hensen N."/>
            <person name="Bonometti L."/>
            <person name="Westerberg I."/>
            <person name="Brannstrom I.O."/>
            <person name="Guillou S."/>
            <person name="Cros-Aarteil S."/>
            <person name="Calhoun S."/>
            <person name="Haridas S."/>
            <person name="Kuo A."/>
            <person name="Pangilinan J."/>
            <person name="Riley R."/>
            <person name="Labutti K."/>
            <person name="Andreopoulos B."/>
            <person name="Lipzen A."/>
            <person name="Chen C."/>
            <person name="Yanf M."/>
            <person name="Daum C."/>
            <person name="Ng V."/>
            <person name="Clum A."/>
            <person name="Steindorff A."/>
            <person name="Ohm R."/>
            <person name="Martin F."/>
            <person name="Silar P."/>
            <person name="Natvig D."/>
            <person name="Lalanne C."/>
            <person name="Gautier V."/>
            <person name="Ament-Velasquez S.L."/>
            <person name="Kruys A."/>
            <person name="Hutchinson M.I."/>
            <person name="Powell A.J."/>
            <person name="Barry K."/>
            <person name="Miller A.N."/>
            <person name="Grigoriev I.V."/>
            <person name="Debuchy R."/>
            <person name="Gladieux P."/>
            <person name="Thoren M.H."/>
            <person name="Johannesson H."/>
        </authorList>
    </citation>
    <scope>NUCLEOTIDE SEQUENCE</scope>
    <source>
        <strain evidence="2">CBS 626.80</strain>
    </source>
</reference>
<proteinExistence type="predicted"/>
<keyword evidence="3" id="KW-1185">Reference proteome</keyword>
<protein>
    <submittedName>
        <fullName evidence="2">Uncharacterized protein</fullName>
    </submittedName>
</protein>
<comment type="caution">
    <text evidence="2">The sequence shown here is derived from an EMBL/GenBank/DDBJ whole genome shotgun (WGS) entry which is preliminary data.</text>
</comment>
<dbReference type="EMBL" id="MU859088">
    <property type="protein sequence ID" value="KAK3954532.1"/>
    <property type="molecule type" value="Genomic_DNA"/>
</dbReference>
<reference evidence="2" key="1">
    <citation type="journal article" date="2023" name="Mol. Phylogenet. Evol.">
        <title>Genome-scale phylogeny and comparative genomics of the fungal order Sordariales.</title>
        <authorList>
            <person name="Hensen N."/>
            <person name="Bonometti L."/>
            <person name="Westerberg I."/>
            <person name="Brannstrom I.O."/>
            <person name="Guillou S."/>
            <person name="Cros-Aarteil S."/>
            <person name="Calhoun S."/>
            <person name="Haridas S."/>
            <person name="Kuo A."/>
            <person name="Mondo S."/>
            <person name="Pangilinan J."/>
            <person name="Riley R."/>
            <person name="LaButti K."/>
            <person name="Andreopoulos B."/>
            <person name="Lipzen A."/>
            <person name="Chen C."/>
            <person name="Yan M."/>
            <person name="Daum C."/>
            <person name="Ng V."/>
            <person name="Clum A."/>
            <person name="Steindorff A."/>
            <person name="Ohm R.A."/>
            <person name="Martin F."/>
            <person name="Silar P."/>
            <person name="Natvig D.O."/>
            <person name="Lalanne C."/>
            <person name="Gautier V."/>
            <person name="Ament-Velasquez S.L."/>
            <person name="Kruys A."/>
            <person name="Hutchinson M.I."/>
            <person name="Powell A.J."/>
            <person name="Barry K."/>
            <person name="Miller A.N."/>
            <person name="Grigoriev I.V."/>
            <person name="Debuchy R."/>
            <person name="Gladieux P."/>
            <person name="Hiltunen Thoren M."/>
            <person name="Johannesson H."/>
        </authorList>
    </citation>
    <scope>NUCLEOTIDE SEQUENCE</scope>
    <source>
        <strain evidence="2">CBS 626.80</strain>
    </source>
</reference>
<gene>
    <name evidence="2" type="ORF">QBC32DRAFT_81935</name>
</gene>
<name>A0AAN6NYP9_9PEZI</name>
<evidence type="ECO:0000313" key="2">
    <source>
        <dbReference type="EMBL" id="KAK3954532.1"/>
    </source>
</evidence>
<evidence type="ECO:0000313" key="3">
    <source>
        <dbReference type="Proteomes" id="UP001303222"/>
    </source>
</evidence>
<dbReference type="AlphaFoldDB" id="A0AAN6NYP9"/>
<sequence>MGGVYPTQSVPGQVQVQAGSRPRVCSGVVWRQGSCTVGGRGERQPKRSVAVERMIPRAFFQADASATSQSQVRRSLSFVLLLLMPRCLLLLLACTAARTVGCRSSWYRPYSFFVQVLQVSRPHSANTTEEEEDKQGPGRHATSTWAWGWGT</sequence>
<evidence type="ECO:0000256" key="1">
    <source>
        <dbReference type="SAM" id="MobiDB-lite"/>
    </source>
</evidence>
<accession>A0AAN6NYP9</accession>